<name>A0A803N3N7_CHEQI</name>
<feature type="compositionally biased region" description="Basic residues" evidence="1">
    <location>
        <begin position="1"/>
        <end position="11"/>
    </location>
</feature>
<dbReference type="Proteomes" id="UP000596660">
    <property type="component" value="Unplaced"/>
</dbReference>
<organism evidence="2 3">
    <name type="scientific">Chenopodium quinoa</name>
    <name type="common">Quinoa</name>
    <dbReference type="NCBI Taxonomy" id="63459"/>
    <lineage>
        <taxon>Eukaryota</taxon>
        <taxon>Viridiplantae</taxon>
        <taxon>Streptophyta</taxon>
        <taxon>Embryophyta</taxon>
        <taxon>Tracheophyta</taxon>
        <taxon>Spermatophyta</taxon>
        <taxon>Magnoliopsida</taxon>
        <taxon>eudicotyledons</taxon>
        <taxon>Gunneridae</taxon>
        <taxon>Pentapetalae</taxon>
        <taxon>Caryophyllales</taxon>
        <taxon>Chenopodiaceae</taxon>
        <taxon>Chenopodioideae</taxon>
        <taxon>Atripliceae</taxon>
        <taxon>Chenopodium</taxon>
    </lineage>
</organism>
<keyword evidence="3" id="KW-1185">Reference proteome</keyword>
<reference evidence="2" key="2">
    <citation type="submission" date="2021-03" db="UniProtKB">
        <authorList>
            <consortium name="EnsemblPlants"/>
        </authorList>
    </citation>
    <scope>IDENTIFICATION</scope>
</reference>
<feature type="compositionally biased region" description="Polar residues" evidence="1">
    <location>
        <begin position="36"/>
        <end position="47"/>
    </location>
</feature>
<feature type="region of interest" description="Disordered" evidence="1">
    <location>
        <begin position="255"/>
        <end position="357"/>
    </location>
</feature>
<feature type="compositionally biased region" description="Basic and acidic residues" evidence="1">
    <location>
        <begin position="74"/>
        <end position="85"/>
    </location>
</feature>
<sequence>MLRRSNKKFKRNSSEISPSVHSDDVEMKNLVPESMGGSQNKEQSSPASYIKATAAGGEGSEKAQGAHPVVGQGDRNDTKRPKEQGKYGTWMLVQRPQRKTATKKVDQGKNKPNVSRLGKQIAGSNSIEEGSSKSVREEEDQIMERNNTSVNLEASLESNNSVLVKSAINLSDEESRGQFKEGNNFIQGKRNQNLEEDAMEEDSMVNLGSSLEEGMNNIVNNSVPSPIESNYINSSQPVIGKENFCEVEPSIHLDLRGDKEKSREYQEDVIPSSYNSGDSDPKGGRNVHRQSDRRSDFGVCSPYGKQGGDGGECVSPPTVHSTRVVGKIQSVVRDGRTDESIKGSIPEQSAGNPSGNL</sequence>
<evidence type="ECO:0000313" key="2">
    <source>
        <dbReference type="EnsemblPlants" id="AUR62039916-RA:cds"/>
    </source>
</evidence>
<accession>A0A803N3N7</accession>
<feature type="compositionally biased region" description="Basic and acidic residues" evidence="1">
    <location>
        <begin position="279"/>
        <end position="296"/>
    </location>
</feature>
<reference evidence="2" key="1">
    <citation type="journal article" date="2017" name="Nature">
        <title>The genome of Chenopodium quinoa.</title>
        <authorList>
            <person name="Jarvis D.E."/>
            <person name="Ho Y.S."/>
            <person name="Lightfoot D.J."/>
            <person name="Schmoeckel S.M."/>
            <person name="Li B."/>
            <person name="Borm T.J.A."/>
            <person name="Ohyanagi H."/>
            <person name="Mineta K."/>
            <person name="Michell C.T."/>
            <person name="Saber N."/>
            <person name="Kharbatia N.M."/>
            <person name="Rupper R.R."/>
            <person name="Sharp A.R."/>
            <person name="Dally N."/>
            <person name="Boughton B.A."/>
            <person name="Woo Y.H."/>
            <person name="Gao G."/>
            <person name="Schijlen E.G.W.M."/>
            <person name="Guo X."/>
            <person name="Momin A.A."/>
            <person name="Negrao S."/>
            <person name="Al-Babili S."/>
            <person name="Gehring C."/>
            <person name="Roessner U."/>
            <person name="Jung C."/>
            <person name="Murphy K."/>
            <person name="Arold S.T."/>
            <person name="Gojobori T."/>
            <person name="van der Linden C.G."/>
            <person name="van Loo E.N."/>
            <person name="Jellen E.N."/>
            <person name="Maughan P.J."/>
            <person name="Tester M."/>
        </authorList>
    </citation>
    <scope>NUCLEOTIDE SEQUENCE [LARGE SCALE GENOMIC DNA]</scope>
    <source>
        <strain evidence="2">cv. PI 614886</strain>
    </source>
</reference>
<dbReference type="Gramene" id="AUR62039916-RA">
    <property type="protein sequence ID" value="AUR62039916-RA:cds"/>
    <property type="gene ID" value="AUR62039916"/>
</dbReference>
<evidence type="ECO:0000313" key="3">
    <source>
        <dbReference type="Proteomes" id="UP000596660"/>
    </source>
</evidence>
<feature type="compositionally biased region" description="Basic and acidic residues" evidence="1">
    <location>
        <begin position="255"/>
        <end position="266"/>
    </location>
</feature>
<evidence type="ECO:0000256" key="1">
    <source>
        <dbReference type="SAM" id="MobiDB-lite"/>
    </source>
</evidence>
<dbReference type="EnsemblPlants" id="AUR62039916-RA">
    <property type="protein sequence ID" value="AUR62039916-RA:cds"/>
    <property type="gene ID" value="AUR62039916"/>
</dbReference>
<feature type="compositionally biased region" description="Polar residues" evidence="1">
    <location>
        <begin position="346"/>
        <end position="357"/>
    </location>
</feature>
<dbReference type="AlphaFoldDB" id="A0A803N3N7"/>
<protein>
    <submittedName>
        <fullName evidence="2">Uncharacterized protein</fullName>
    </submittedName>
</protein>
<feature type="region of interest" description="Disordered" evidence="1">
    <location>
        <begin position="1"/>
        <end position="141"/>
    </location>
</feature>
<proteinExistence type="predicted"/>